<dbReference type="SUPFAM" id="SSF54695">
    <property type="entry name" value="POZ domain"/>
    <property type="match status" value="1"/>
</dbReference>
<dbReference type="SMART" id="SM00185">
    <property type="entry name" value="ARM"/>
    <property type="match status" value="4"/>
</dbReference>
<dbReference type="InterPro" id="IPR011333">
    <property type="entry name" value="SKP1/BTB/POZ_sf"/>
</dbReference>
<keyword evidence="3" id="KW-1185">Reference proteome</keyword>
<name>A0AAV1IIZ9_9CHLO</name>
<organism evidence="2 3">
    <name type="scientific">Coccomyxa viridis</name>
    <dbReference type="NCBI Taxonomy" id="1274662"/>
    <lineage>
        <taxon>Eukaryota</taxon>
        <taxon>Viridiplantae</taxon>
        <taxon>Chlorophyta</taxon>
        <taxon>core chlorophytes</taxon>
        <taxon>Trebouxiophyceae</taxon>
        <taxon>Trebouxiophyceae incertae sedis</taxon>
        <taxon>Coccomyxaceae</taxon>
        <taxon>Coccomyxa</taxon>
    </lineage>
</organism>
<comment type="caution">
    <text evidence="2">The sequence shown here is derived from an EMBL/GenBank/DDBJ whole genome shotgun (WGS) entry which is preliminary data.</text>
</comment>
<reference evidence="2 3" key="1">
    <citation type="submission" date="2023-10" db="EMBL/GenBank/DDBJ databases">
        <authorList>
            <person name="Maclean D."/>
            <person name="Macfadyen A."/>
        </authorList>
    </citation>
    <scope>NUCLEOTIDE SEQUENCE [LARGE SCALE GENOMIC DNA]</scope>
</reference>
<feature type="region of interest" description="Disordered" evidence="1">
    <location>
        <begin position="465"/>
        <end position="498"/>
    </location>
</feature>
<proteinExistence type="predicted"/>
<sequence>MEEHLNLVEQGTYLMLDRVLKDLQAEDEGMQSRALQALQSLAKGKRGGSKLPMQAIQAAFQQGKGLPRLVTLLDKVTTPRRSSTGQGKAIMAGAVDALAAMTRNNAAARREAIEAGAVPALCSVLGTGDDEPVSIEVLKALYTIIAPDSSGHTTTELFASGGVHALVRLLDNVLEYARDPQRSVWVREVLALLYPLVRRSRMVARLLASEMVGVCNVLQTVGDPLSLSLALDIMEEVLHSGGDPRKQGRRMARDGALAALVHAAHGKGMGPKAMLLLAGLTQEAELLHVLRSLLQPPDYACLVAIASRAAEAGDLDSQPCLQLLAALLSGPGVGGLRALTLGRCLHAALALSPIASDLFMRATSDTGLLALENLPSGAVAEATIAAALVLKHVPQAIAILLRPGALSALVDAALDEAASPAPDDSCGSEACHALSATVQWLPQDLPLSRQGTSTTELYHQPGLNNCAPQHSKMPMNAEHSSRLSSDTESANRAPSAQLESISEQEAHALHGIARENADAQQHTLENGHSNMAGHDSEQYETLTFHVGGKEFYALAWVMAGASRAIAQTLQQIPDTSTAAVVIPDVPSLPPSRMYEVFSLAAECVLDRERPVPPDEALDLWALAASLQMPEILRRCECVIASTALHDESGLERALSLTRGHRDSGASLRETCAKHVLEHLEDMHGTGHLPRLAKQHRSELRRGMTAYLRRQLVAAKPDPFRGSQVASSACGDSPRSARSLASSRPGALGLSRFSSLAEPERQSSALAASLASLDSPGPSRAASLAQLEVFARDSSTD</sequence>
<dbReference type="SUPFAM" id="SSF48371">
    <property type="entry name" value="ARM repeat"/>
    <property type="match status" value="1"/>
</dbReference>
<dbReference type="Proteomes" id="UP001314263">
    <property type="component" value="Unassembled WGS sequence"/>
</dbReference>
<evidence type="ECO:0008006" key="4">
    <source>
        <dbReference type="Google" id="ProtNLM"/>
    </source>
</evidence>
<feature type="compositionally biased region" description="Polar residues" evidence="1">
    <location>
        <begin position="482"/>
        <end position="498"/>
    </location>
</feature>
<dbReference type="Gene3D" id="1.25.10.10">
    <property type="entry name" value="Leucine-rich Repeat Variant"/>
    <property type="match status" value="1"/>
</dbReference>
<feature type="compositionally biased region" description="Low complexity" evidence="1">
    <location>
        <begin position="732"/>
        <end position="745"/>
    </location>
</feature>
<dbReference type="EMBL" id="CAUYUE010000016">
    <property type="protein sequence ID" value="CAK0787304.1"/>
    <property type="molecule type" value="Genomic_DNA"/>
</dbReference>
<dbReference type="InterPro" id="IPR016024">
    <property type="entry name" value="ARM-type_fold"/>
</dbReference>
<evidence type="ECO:0000256" key="1">
    <source>
        <dbReference type="SAM" id="MobiDB-lite"/>
    </source>
</evidence>
<feature type="region of interest" description="Disordered" evidence="1">
    <location>
        <begin position="718"/>
        <end position="745"/>
    </location>
</feature>
<evidence type="ECO:0000313" key="3">
    <source>
        <dbReference type="Proteomes" id="UP001314263"/>
    </source>
</evidence>
<gene>
    <name evidence="2" type="ORF">CVIRNUC_010522</name>
</gene>
<dbReference type="InterPro" id="IPR011989">
    <property type="entry name" value="ARM-like"/>
</dbReference>
<accession>A0AAV1IIZ9</accession>
<evidence type="ECO:0000313" key="2">
    <source>
        <dbReference type="EMBL" id="CAK0787304.1"/>
    </source>
</evidence>
<dbReference type="AlphaFoldDB" id="A0AAV1IIZ9"/>
<dbReference type="InterPro" id="IPR000225">
    <property type="entry name" value="Armadillo"/>
</dbReference>
<protein>
    <recommendedName>
        <fullName evidence="4">BTB domain-containing protein</fullName>
    </recommendedName>
</protein>
<dbReference type="Gene3D" id="3.30.710.10">
    <property type="entry name" value="Potassium Channel Kv1.1, Chain A"/>
    <property type="match status" value="1"/>
</dbReference>